<gene>
    <name evidence="1" type="ORF">TPAB3V08_LOCUS9593</name>
</gene>
<name>A0ABN7P466_TIMPD</name>
<evidence type="ECO:0000313" key="2">
    <source>
        <dbReference type="Proteomes" id="UP001153148"/>
    </source>
</evidence>
<dbReference type="EMBL" id="CAJPIN010021447">
    <property type="protein sequence ID" value="CAG2062643.1"/>
    <property type="molecule type" value="Genomic_DNA"/>
</dbReference>
<keyword evidence="2" id="KW-1185">Reference proteome</keyword>
<comment type="caution">
    <text evidence="1">The sequence shown here is derived from an EMBL/GenBank/DDBJ whole genome shotgun (WGS) entry which is preliminary data.</text>
</comment>
<evidence type="ECO:0000313" key="1">
    <source>
        <dbReference type="EMBL" id="CAG2062643.1"/>
    </source>
</evidence>
<protein>
    <recommendedName>
        <fullName evidence="3">Insulin-like growth factor 2 receptor</fullName>
    </recommendedName>
</protein>
<feature type="non-terminal residue" evidence="1">
    <location>
        <position position="1"/>
    </location>
</feature>
<proteinExistence type="predicted"/>
<organism evidence="1 2">
    <name type="scientific">Timema podura</name>
    <name type="common">Walking stick</name>
    <dbReference type="NCBI Taxonomy" id="61482"/>
    <lineage>
        <taxon>Eukaryota</taxon>
        <taxon>Metazoa</taxon>
        <taxon>Ecdysozoa</taxon>
        <taxon>Arthropoda</taxon>
        <taxon>Hexapoda</taxon>
        <taxon>Insecta</taxon>
        <taxon>Pterygota</taxon>
        <taxon>Neoptera</taxon>
        <taxon>Polyneoptera</taxon>
        <taxon>Phasmatodea</taxon>
        <taxon>Timematodea</taxon>
        <taxon>Timematoidea</taxon>
        <taxon>Timematidae</taxon>
        <taxon>Timema</taxon>
    </lineage>
</organism>
<dbReference type="Proteomes" id="UP001153148">
    <property type="component" value="Unassembled WGS sequence"/>
</dbReference>
<evidence type="ECO:0008006" key="3">
    <source>
        <dbReference type="Google" id="ProtNLM"/>
    </source>
</evidence>
<reference evidence="1" key="1">
    <citation type="submission" date="2021-03" db="EMBL/GenBank/DDBJ databases">
        <authorList>
            <person name="Tran Van P."/>
        </authorList>
    </citation>
    <scope>NUCLEOTIDE SEQUENCE</scope>
</reference>
<sequence>IEVACRERGSALDVLVENNKQDYVFNFNKAYPMNYKGVGDNCENLGDEQTAMLPCQRMEAPLSQYPVSIFYQFYILFKRSLICTLRDSTCLVASAINVKEPLGGEGGSLTGSLYRLVLRKLKSSNFYRVTVDGAICWCGVDLLRSITHLTDTESVDGT</sequence>
<accession>A0ABN7P466</accession>